<feature type="domain" description="J" evidence="2">
    <location>
        <begin position="4"/>
        <end position="76"/>
    </location>
</feature>
<dbReference type="InterPro" id="IPR051339">
    <property type="entry name" value="DnaJ_subfamily_B"/>
</dbReference>
<dbReference type="SMART" id="SM00271">
    <property type="entry name" value="DnaJ"/>
    <property type="match status" value="1"/>
</dbReference>
<dbReference type="InterPro" id="IPR008971">
    <property type="entry name" value="HSP40/DnaJ_pept-bd"/>
</dbReference>
<dbReference type="Pfam" id="PF01556">
    <property type="entry name" value="DnaJ_C"/>
    <property type="match status" value="1"/>
</dbReference>
<evidence type="ECO:0000313" key="3">
    <source>
        <dbReference type="EMBL" id="CAG1850112.1"/>
    </source>
</evidence>
<dbReference type="CDD" id="cd10747">
    <property type="entry name" value="DnaJ_C"/>
    <property type="match status" value="1"/>
</dbReference>
<dbReference type="Pfam" id="PF00226">
    <property type="entry name" value="DnaJ"/>
    <property type="match status" value="1"/>
</dbReference>
<evidence type="ECO:0000259" key="2">
    <source>
        <dbReference type="PROSITE" id="PS50076"/>
    </source>
</evidence>
<proteinExistence type="predicted"/>
<dbReference type="InterPro" id="IPR002939">
    <property type="entry name" value="DnaJ_C"/>
</dbReference>
<dbReference type="EMBL" id="HG996468">
    <property type="protein sequence ID" value="CAG1850112.1"/>
    <property type="molecule type" value="Genomic_DNA"/>
</dbReference>
<dbReference type="Gene3D" id="2.60.260.20">
    <property type="entry name" value="Urease metallochaperone UreE, N-terminal domain"/>
    <property type="match status" value="2"/>
</dbReference>
<dbReference type="PROSITE" id="PS50076">
    <property type="entry name" value="DNAJ_2"/>
    <property type="match status" value="1"/>
</dbReference>
<name>A0A8D7AI73_MUSAM</name>
<dbReference type="PANTHER" id="PTHR24078:SF553">
    <property type="entry name" value="DNAJ HOMOLOG SUBFAMILY B MEMBER 5"/>
    <property type="match status" value="1"/>
</dbReference>
<dbReference type="GO" id="GO:0005783">
    <property type="term" value="C:endoplasmic reticulum"/>
    <property type="evidence" value="ECO:0007669"/>
    <property type="project" value="UniProtKB-ARBA"/>
</dbReference>
<reference evidence="3" key="1">
    <citation type="submission" date="2021-03" db="EMBL/GenBank/DDBJ databases">
        <authorList>
            <consortium name="Genoscope - CEA"/>
            <person name="William W."/>
        </authorList>
    </citation>
    <scope>NUCLEOTIDE SEQUENCE</scope>
    <source>
        <strain evidence="3">Doubled-haploid Pahang</strain>
    </source>
</reference>
<dbReference type="CDD" id="cd06257">
    <property type="entry name" value="DnaJ"/>
    <property type="match status" value="1"/>
</dbReference>
<dbReference type="GO" id="GO:0006457">
    <property type="term" value="P:protein folding"/>
    <property type="evidence" value="ECO:0007669"/>
    <property type="project" value="InterPro"/>
</dbReference>
<dbReference type="PRINTS" id="PR00625">
    <property type="entry name" value="JDOMAIN"/>
</dbReference>
<dbReference type="InterPro" id="IPR036869">
    <property type="entry name" value="J_dom_sf"/>
</dbReference>
<dbReference type="FunFam" id="2.60.260.20:FF:000030">
    <property type="entry name" value="DNAJ heat shock family protein"/>
    <property type="match status" value="1"/>
</dbReference>
<sequence length="307" mass="34671">MGFDYYDILKVNRSATDEDLKKSYRRLAIRWHPDKNPSNEEEAEAKFKQISEAYEANCLVQVLSDPQRRAIYDQHGEEEEPKGVPRDAEDIFTEIFGSTNPFGFESMNRAKSTRFQADGSGSAAPAARPWKAPAVERKLACSLEELYHGTEKKMNISRNVMQPNGRTVPENEVLTVEVKPGWKRGTKITFPNKGNDRLAADVVIVIDEKPHDVYKRDGNDLVVHHKISLVDALTGTRINLKTLDGRDLVIEMTDVVKPSYELVIQSEGMPVAREPRKKGNLVIKFDVKFPSRLAPEQRAAIRRILGG</sequence>
<dbReference type="SUPFAM" id="SSF49493">
    <property type="entry name" value="HSP40/DnaJ peptide-binding domain"/>
    <property type="match status" value="2"/>
</dbReference>
<dbReference type="PANTHER" id="PTHR24078">
    <property type="entry name" value="DNAJ HOMOLOG SUBFAMILY C MEMBER"/>
    <property type="match status" value="1"/>
</dbReference>
<protein>
    <submittedName>
        <fullName evidence="3">(wild Malaysian banana) hypothetical protein</fullName>
    </submittedName>
</protein>
<evidence type="ECO:0000256" key="1">
    <source>
        <dbReference type="ARBA" id="ARBA00023186"/>
    </source>
</evidence>
<organism evidence="3">
    <name type="scientific">Musa acuminata subsp. malaccensis</name>
    <name type="common">Wild banana</name>
    <name type="synonym">Musa malaccensis</name>
    <dbReference type="NCBI Taxonomy" id="214687"/>
    <lineage>
        <taxon>Eukaryota</taxon>
        <taxon>Viridiplantae</taxon>
        <taxon>Streptophyta</taxon>
        <taxon>Embryophyta</taxon>
        <taxon>Tracheophyta</taxon>
        <taxon>Spermatophyta</taxon>
        <taxon>Magnoliopsida</taxon>
        <taxon>Liliopsida</taxon>
        <taxon>Zingiberales</taxon>
        <taxon>Musaceae</taxon>
        <taxon>Musa</taxon>
    </lineage>
</organism>
<gene>
    <name evidence="3" type="ORF">GSMUA_216980.1</name>
</gene>
<dbReference type="FunFam" id="2.60.260.20:FF:000002">
    <property type="entry name" value="Dnaj homolog subfamily b member"/>
    <property type="match status" value="1"/>
</dbReference>
<dbReference type="AlphaFoldDB" id="A0A8D7AI73"/>
<accession>A0A8D7AI73</accession>
<dbReference type="SUPFAM" id="SSF46565">
    <property type="entry name" value="Chaperone J-domain"/>
    <property type="match status" value="1"/>
</dbReference>
<dbReference type="InterPro" id="IPR001623">
    <property type="entry name" value="DnaJ_domain"/>
</dbReference>
<dbReference type="GO" id="GO:0051082">
    <property type="term" value="F:unfolded protein binding"/>
    <property type="evidence" value="ECO:0007669"/>
    <property type="project" value="InterPro"/>
</dbReference>
<keyword evidence="1" id="KW-0143">Chaperone</keyword>
<dbReference type="Gene3D" id="1.10.287.110">
    <property type="entry name" value="DnaJ domain"/>
    <property type="match status" value="1"/>
</dbReference>